<accession>A0A7X3KS80</accession>
<gene>
    <name evidence="7" type="ORF">GPM19_12820</name>
</gene>
<name>A0A7X3KS80_9GAMM</name>
<organism evidence="7 8">
    <name type="scientific">Vreelandella zhuhanensis</name>
    <dbReference type="NCBI Taxonomy" id="2684210"/>
    <lineage>
        <taxon>Bacteria</taxon>
        <taxon>Pseudomonadati</taxon>
        <taxon>Pseudomonadota</taxon>
        <taxon>Gammaproteobacteria</taxon>
        <taxon>Oceanospirillales</taxon>
        <taxon>Halomonadaceae</taxon>
        <taxon>Vreelandella</taxon>
    </lineage>
</organism>
<dbReference type="Proteomes" id="UP000437638">
    <property type="component" value="Unassembled WGS sequence"/>
</dbReference>
<feature type="transmembrane region" description="Helical" evidence="6">
    <location>
        <begin position="311"/>
        <end position="336"/>
    </location>
</feature>
<feature type="transmembrane region" description="Helical" evidence="6">
    <location>
        <begin position="12"/>
        <end position="34"/>
    </location>
</feature>
<dbReference type="PANTHER" id="PTHR21716:SF62">
    <property type="entry name" value="TRANSPORT PROTEIN YDBI-RELATED"/>
    <property type="match status" value="1"/>
</dbReference>
<reference evidence="7 8" key="1">
    <citation type="submission" date="2019-12" db="EMBL/GenBank/DDBJ databases">
        <title>Halomonas rutogse sp. nov. isolated from two lakes on Tibetan Plateau.</title>
        <authorList>
            <person name="Gao P."/>
        </authorList>
    </citation>
    <scope>NUCLEOTIDE SEQUENCE [LARGE SCALE GENOMIC DNA]</scope>
    <source>
        <strain evidence="7 8">ZH2S</strain>
    </source>
</reference>
<dbReference type="EMBL" id="WTKP01000009">
    <property type="protein sequence ID" value="MWJ29071.1"/>
    <property type="molecule type" value="Genomic_DNA"/>
</dbReference>
<evidence type="ECO:0000313" key="8">
    <source>
        <dbReference type="Proteomes" id="UP000437638"/>
    </source>
</evidence>
<keyword evidence="8" id="KW-1185">Reference proteome</keyword>
<dbReference type="Pfam" id="PF01594">
    <property type="entry name" value="AI-2E_transport"/>
    <property type="match status" value="1"/>
</dbReference>
<feature type="transmembrane region" description="Helical" evidence="6">
    <location>
        <begin position="40"/>
        <end position="57"/>
    </location>
</feature>
<evidence type="ECO:0000313" key="7">
    <source>
        <dbReference type="EMBL" id="MWJ29071.1"/>
    </source>
</evidence>
<protein>
    <submittedName>
        <fullName evidence="7">AI-2E family transporter</fullName>
    </submittedName>
</protein>
<keyword evidence="3 6" id="KW-0812">Transmembrane</keyword>
<keyword evidence="4 6" id="KW-1133">Transmembrane helix</keyword>
<dbReference type="GO" id="GO:0016020">
    <property type="term" value="C:membrane"/>
    <property type="evidence" value="ECO:0007669"/>
    <property type="project" value="UniProtKB-SubCell"/>
</dbReference>
<evidence type="ECO:0000256" key="2">
    <source>
        <dbReference type="ARBA" id="ARBA00009773"/>
    </source>
</evidence>
<dbReference type="AlphaFoldDB" id="A0A7X3KS80"/>
<keyword evidence="5 6" id="KW-0472">Membrane</keyword>
<feature type="transmembrane region" description="Helical" evidence="6">
    <location>
        <begin position="272"/>
        <end position="291"/>
    </location>
</feature>
<dbReference type="InterPro" id="IPR002549">
    <property type="entry name" value="AI-2E-like"/>
</dbReference>
<evidence type="ECO:0000256" key="4">
    <source>
        <dbReference type="ARBA" id="ARBA00022989"/>
    </source>
</evidence>
<dbReference type="PANTHER" id="PTHR21716">
    <property type="entry name" value="TRANSMEMBRANE PROTEIN"/>
    <property type="match status" value="1"/>
</dbReference>
<dbReference type="RefSeq" id="WP_160419410.1">
    <property type="nucleotide sequence ID" value="NZ_WTKP01000009.1"/>
</dbReference>
<comment type="similarity">
    <text evidence="2">Belongs to the autoinducer-2 exporter (AI-2E) (TC 2.A.86) family.</text>
</comment>
<sequence length="348" mass="38864">MPPASSDPHYNVYARKVWIAVGIVGSVLLAMWFVWLGLEIILMSMAGLLLALFLHIPSSYLHRHSFLSYRWALAIVLVIIVILTMLFSLNFSSNIAQQSEKFFQIIPESLDSLESRIHDWPMGGQLLNQMEEGQSIRGILENFLFRMTSVFSTTLGVLANLIVILFVGLYVAFEPWTYRRGLVLLVFPRHREAASNLLEAIGDKMAWWLLGRLVSMLAIGVITGISLWILNIPLALSLGLLAAVLAFIPYLGPILSAIPALLVSFTVGYAELLYVTALFVIVQFLESYLITPYIQRKAVQIPPALLIVIQFWLSLIGGLLGLLLAGPLTVLIMIVIKRVYINGWLKSE</sequence>
<feature type="transmembrane region" description="Helical" evidence="6">
    <location>
        <begin position="69"/>
        <end position="89"/>
    </location>
</feature>
<comment type="caution">
    <text evidence="7">The sequence shown here is derived from an EMBL/GenBank/DDBJ whole genome shotgun (WGS) entry which is preliminary data.</text>
</comment>
<feature type="transmembrane region" description="Helical" evidence="6">
    <location>
        <begin position="206"/>
        <end position="230"/>
    </location>
</feature>
<evidence type="ECO:0000256" key="1">
    <source>
        <dbReference type="ARBA" id="ARBA00004141"/>
    </source>
</evidence>
<feature type="transmembrane region" description="Helical" evidence="6">
    <location>
        <begin position="150"/>
        <end position="173"/>
    </location>
</feature>
<dbReference type="GO" id="GO:0055085">
    <property type="term" value="P:transmembrane transport"/>
    <property type="evidence" value="ECO:0007669"/>
    <property type="project" value="TreeGrafter"/>
</dbReference>
<evidence type="ECO:0000256" key="5">
    <source>
        <dbReference type="ARBA" id="ARBA00023136"/>
    </source>
</evidence>
<comment type="subcellular location">
    <subcellularLocation>
        <location evidence="1">Membrane</location>
        <topology evidence="1">Multi-pass membrane protein</topology>
    </subcellularLocation>
</comment>
<evidence type="ECO:0000256" key="3">
    <source>
        <dbReference type="ARBA" id="ARBA00022692"/>
    </source>
</evidence>
<feature type="transmembrane region" description="Helical" evidence="6">
    <location>
        <begin position="236"/>
        <end position="265"/>
    </location>
</feature>
<proteinExistence type="inferred from homology"/>
<evidence type="ECO:0000256" key="6">
    <source>
        <dbReference type="SAM" id="Phobius"/>
    </source>
</evidence>